<evidence type="ECO:0000313" key="1">
    <source>
        <dbReference type="EMBL" id="MFD2659040.1"/>
    </source>
</evidence>
<dbReference type="Proteomes" id="UP001597493">
    <property type="component" value="Unassembled WGS sequence"/>
</dbReference>
<reference evidence="2" key="1">
    <citation type="journal article" date="2019" name="Int. J. Syst. Evol. Microbiol.">
        <title>The Global Catalogue of Microorganisms (GCM) 10K type strain sequencing project: providing services to taxonomists for standard genome sequencing and annotation.</title>
        <authorList>
            <consortium name="The Broad Institute Genomics Platform"/>
            <consortium name="The Broad Institute Genome Sequencing Center for Infectious Disease"/>
            <person name="Wu L."/>
            <person name="Ma J."/>
        </authorList>
    </citation>
    <scope>NUCLEOTIDE SEQUENCE [LARGE SCALE GENOMIC DNA]</scope>
    <source>
        <strain evidence="2">TISTR 1827</strain>
    </source>
</reference>
<proteinExistence type="predicted"/>
<accession>A0ABW5QSA7</accession>
<dbReference type="SUPFAM" id="SSF53448">
    <property type="entry name" value="Nucleotide-diphospho-sugar transferases"/>
    <property type="match status" value="1"/>
</dbReference>
<evidence type="ECO:0008006" key="3">
    <source>
        <dbReference type="Google" id="ProtNLM"/>
    </source>
</evidence>
<protein>
    <recommendedName>
        <fullName evidence="3">Nucleotide-diphospho-sugar transferase domain-containing protein</fullName>
    </recommendedName>
</protein>
<organism evidence="1 2">
    <name type="scientific">Paenibacillus thailandensis</name>
    <dbReference type="NCBI Taxonomy" id="393250"/>
    <lineage>
        <taxon>Bacteria</taxon>
        <taxon>Bacillati</taxon>
        <taxon>Bacillota</taxon>
        <taxon>Bacilli</taxon>
        <taxon>Bacillales</taxon>
        <taxon>Paenibacillaceae</taxon>
        <taxon>Paenibacillus</taxon>
    </lineage>
</organism>
<dbReference type="EMBL" id="JBHUMY010000001">
    <property type="protein sequence ID" value="MFD2659040.1"/>
    <property type="molecule type" value="Genomic_DNA"/>
</dbReference>
<sequence length="308" mass="35113">MPNMGAFGSAPDAYDKLVVCSVTSAGRLHRAKVMARSVKKFEPEAIVFVCLAEESFPPSAESSCVDRWVLAKDLGIPDFYSNMLKYRCSEAIASVKAAALQHAMKQYPQCSQFVYLDDDTKVYYRLEAAKEALRQHPIWLTPHILNTSRHQDGLQRFGLFNSGFIAIARSKPAEEFLKWWNGKLSENCYKDERRYAGQGWLDFAPLYFDAKTLRHPGYNMGMWNIGETGRDVTHTEKGIYYLYEKPLVVFHYAGIDTELFASTMREAYPEGANLLYRLAEEYRRELAEEGGQEASSVPWSYDLLKAES</sequence>
<name>A0ABW5QSA7_9BACL</name>
<comment type="caution">
    <text evidence="1">The sequence shown here is derived from an EMBL/GenBank/DDBJ whole genome shotgun (WGS) entry which is preliminary data.</text>
</comment>
<dbReference type="InterPro" id="IPR029044">
    <property type="entry name" value="Nucleotide-diphossugar_trans"/>
</dbReference>
<evidence type="ECO:0000313" key="2">
    <source>
        <dbReference type="Proteomes" id="UP001597493"/>
    </source>
</evidence>
<keyword evidence="2" id="KW-1185">Reference proteome</keyword>
<dbReference type="RefSeq" id="WP_379269191.1">
    <property type="nucleotide sequence ID" value="NZ_JBHUGT010000031.1"/>
</dbReference>
<gene>
    <name evidence="1" type="ORF">ACFSW5_02040</name>
</gene>
<dbReference type="Gene3D" id="3.90.550.10">
    <property type="entry name" value="Spore Coat Polysaccharide Biosynthesis Protein SpsA, Chain A"/>
    <property type="match status" value="1"/>
</dbReference>